<dbReference type="PANTHER" id="PTHR42731">
    <property type="entry name" value="SLL1084 PROTEIN"/>
    <property type="match status" value="1"/>
</dbReference>
<protein>
    <submittedName>
        <fullName evidence="7">Radical SAM protein</fullName>
    </submittedName>
</protein>
<dbReference type="RefSeq" id="WP_074358540.1">
    <property type="nucleotide sequence ID" value="NZ_CP104550.1"/>
</dbReference>
<dbReference type="InterPro" id="IPR045784">
    <property type="entry name" value="Radical_SAM_N2"/>
</dbReference>
<gene>
    <name evidence="7" type="ORF">N5910_02205</name>
    <name evidence="6" type="ORF">U2150_09190</name>
</gene>
<dbReference type="EMBL" id="CP104550">
    <property type="protein sequence ID" value="UXH32128.1"/>
    <property type="molecule type" value="Genomic_DNA"/>
</dbReference>
<dbReference type="CDD" id="cd01335">
    <property type="entry name" value="Radical_SAM"/>
    <property type="match status" value="1"/>
</dbReference>
<dbReference type="SMART" id="SM00729">
    <property type="entry name" value="Elp3"/>
    <property type="match status" value="1"/>
</dbReference>
<evidence type="ECO:0000313" key="6">
    <source>
        <dbReference type="EMBL" id="MEJ8543661.1"/>
    </source>
</evidence>
<evidence type="ECO:0000313" key="8">
    <source>
        <dbReference type="Proteomes" id="UP001369247"/>
    </source>
</evidence>
<name>A0A9E7RVM9_METWO</name>
<evidence type="ECO:0000256" key="4">
    <source>
        <dbReference type="ARBA" id="ARBA00023014"/>
    </source>
</evidence>
<dbReference type="PROSITE" id="PS51918">
    <property type="entry name" value="RADICAL_SAM"/>
    <property type="match status" value="1"/>
</dbReference>
<dbReference type="GO" id="GO:0051536">
    <property type="term" value="F:iron-sulfur cluster binding"/>
    <property type="evidence" value="ECO:0007669"/>
    <property type="project" value="UniProtKB-KW"/>
</dbReference>
<feature type="domain" description="Radical SAM core" evidence="5">
    <location>
        <begin position="201"/>
        <end position="426"/>
    </location>
</feature>
<keyword evidence="4" id="KW-0411">Iron-sulfur</keyword>
<evidence type="ECO:0000259" key="5">
    <source>
        <dbReference type="PROSITE" id="PS51918"/>
    </source>
</evidence>
<dbReference type="Proteomes" id="UP001065373">
    <property type="component" value="Chromosome"/>
</dbReference>
<keyword evidence="3" id="KW-0408">Iron</keyword>
<dbReference type="Pfam" id="PF19864">
    <property type="entry name" value="Radical_SAM_N2"/>
    <property type="match status" value="1"/>
</dbReference>
<accession>A0A9E7RVM9</accession>
<dbReference type="GO" id="GO:0003824">
    <property type="term" value="F:catalytic activity"/>
    <property type="evidence" value="ECO:0007669"/>
    <property type="project" value="InterPro"/>
</dbReference>
<dbReference type="InterPro" id="IPR006638">
    <property type="entry name" value="Elp3/MiaA/NifB-like_rSAM"/>
</dbReference>
<dbReference type="AlphaFoldDB" id="A0A9E7RVM9"/>
<dbReference type="GeneID" id="75106027"/>
<dbReference type="SFLD" id="SFLDS00029">
    <property type="entry name" value="Radical_SAM"/>
    <property type="match status" value="1"/>
</dbReference>
<organism evidence="7">
    <name type="scientific">Methanothermobacter wolfeii</name>
    <name type="common">Methanobacterium wolfei</name>
    <dbReference type="NCBI Taxonomy" id="145261"/>
    <lineage>
        <taxon>Archaea</taxon>
        <taxon>Methanobacteriati</taxon>
        <taxon>Methanobacteriota</taxon>
        <taxon>Methanomada group</taxon>
        <taxon>Methanobacteria</taxon>
        <taxon>Methanobacteriales</taxon>
        <taxon>Methanobacteriaceae</taxon>
        <taxon>Methanothermobacter</taxon>
    </lineage>
</organism>
<dbReference type="InterPro" id="IPR013785">
    <property type="entry name" value="Aldolase_TIM"/>
</dbReference>
<evidence type="ECO:0000313" key="7">
    <source>
        <dbReference type="EMBL" id="UXH32128.1"/>
    </source>
</evidence>
<dbReference type="Pfam" id="PF04055">
    <property type="entry name" value="Radical_SAM"/>
    <property type="match status" value="1"/>
</dbReference>
<keyword evidence="1" id="KW-0949">S-adenosyl-L-methionine</keyword>
<dbReference type="InterPro" id="IPR007197">
    <property type="entry name" value="rSAM"/>
</dbReference>
<keyword evidence="8" id="KW-1185">Reference proteome</keyword>
<dbReference type="SFLD" id="SFLDG01082">
    <property type="entry name" value="B12-binding_domain_containing"/>
    <property type="match status" value="1"/>
</dbReference>
<dbReference type="PANTHER" id="PTHR42731:SF1">
    <property type="entry name" value="RADICAL SAM DOMAIN PROTEIN"/>
    <property type="match status" value="1"/>
</dbReference>
<dbReference type="InterPro" id="IPR058240">
    <property type="entry name" value="rSAM_sf"/>
</dbReference>
<reference evidence="6 8" key="2">
    <citation type="submission" date="2023-12" db="EMBL/GenBank/DDBJ databases">
        <title>Phenotypic and Genomic Characterization of Methanothermobacter wolfeii Strain BSEL, a CO2-Capturing Archaeon with Minimal Nutrient Requirements.</title>
        <authorList>
            <person name="Ale Enriquez F."/>
            <person name="Ahring B.K."/>
        </authorList>
    </citation>
    <scope>NUCLEOTIDE SEQUENCE [LARGE SCALE GENOMIC DNA]</scope>
    <source>
        <strain evidence="6 8">BSEL-1</strain>
    </source>
</reference>
<dbReference type="SUPFAM" id="SSF102114">
    <property type="entry name" value="Radical SAM enzymes"/>
    <property type="match status" value="1"/>
</dbReference>
<dbReference type="EMBL" id="JAXUHJ010000014">
    <property type="protein sequence ID" value="MEJ8543661.1"/>
    <property type="molecule type" value="Genomic_DNA"/>
</dbReference>
<evidence type="ECO:0000256" key="3">
    <source>
        <dbReference type="ARBA" id="ARBA00023004"/>
    </source>
</evidence>
<dbReference type="Proteomes" id="UP001369247">
    <property type="component" value="Unassembled WGS sequence"/>
</dbReference>
<dbReference type="Gene3D" id="3.20.20.70">
    <property type="entry name" value="Aldolase class I"/>
    <property type="match status" value="1"/>
</dbReference>
<reference evidence="7" key="1">
    <citation type="submission" date="2022-09" db="EMBL/GenBank/DDBJ databases">
        <title>Characterization of three MwoI isoschizomers from sequenced genome and metagenomes.</title>
        <authorList>
            <person name="Fomenkov A."/>
            <person name="Xu S.Y."/>
            <person name="Roberts R.J."/>
        </authorList>
    </citation>
    <scope>NUCLEOTIDE SEQUENCE</scope>
    <source>
        <strain evidence="7">DSM 2970</strain>
    </source>
</reference>
<evidence type="ECO:0000256" key="2">
    <source>
        <dbReference type="ARBA" id="ARBA00022723"/>
    </source>
</evidence>
<keyword evidence="2" id="KW-0479">Metal-binding</keyword>
<sequence>MQLREYNTVIKNPRNIDLRVASCYPGPYRTAMSSLGYHIIYHLLNSREDVWCERVIHPYPRSFESGSPLRDFDLLSFTIHYEEDYLRVLQMLKDGGLGVRKDERSGPLVIAGGPCITSNPLPVSDFIDLFIIGEAEPVLDQVADLCIELDDPRSDIEEFMDIRGVYVPDNPAERVIVEDMDRACHPVRQIVPETTEKSLTPSLGRSFLLGVSRGCSRGCRFCMSGYLYRPKRETSLERLLEIAAEGRRATGYDRISLIGAAASDYSRIEELCSELTDMGFMVSMPSLRIESLTETLLDTLAGGGLRTVTVAPESTMKIRRSLNKPIEDSMVLEKTGMALEMGLRVKMYFLIGVPGETSEDLRELASFMKKLSDMRRGAVSFSVNPLIPKPHTPMQWEGYDSKTLKKKIRFMRNLLKGLPVKFAGPRNGLIQYVLSCGGPDVGKLLEMAASSRVPFREWERHTPGWRPGDRLPWNNIDLGFREDFLMEEYIKMKRGILTDWCDESGCHGCMRKGCRG</sequence>
<dbReference type="GO" id="GO:0046872">
    <property type="term" value="F:metal ion binding"/>
    <property type="evidence" value="ECO:0007669"/>
    <property type="project" value="UniProtKB-KW"/>
</dbReference>
<proteinExistence type="predicted"/>
<evidence type="ECO:0000256" key="1">
    <source>
        <dbReference type="ARBA" id="ARBA00022691"/>
    </source>
</evidence>
<dbReference type="KEGG" id="mwo:MWSIV6_0427"/>